<feature type="compositionally biased region" description="Basic and acidic residues" evidence="1">
    <location>
        <begin position="86"/>
        <end position="99"/>
    </location>
</feature>
<name>A0A7I4YF28_HAECO</name>
<evidence type="ECO:0000313" key="3">
    <source>
        <dbReference type="WBParaSite" id="HCON_00088340-00001"/>
    </source>
</evidence>
<dbReference type="WBParaSite" id="HCON_00088340-00001">
    <property type="protein sequence ID" value="HCON_00088340-00001"/>
    <property type="gene ID" value="HCON_00088340"/>
</dbReference>
<evidence type="ECO:0000256" key="1">
    <source>
        <dbReference type="SAM" id="MobiDB-lite"/>
    </source>
</evidence>
<proteinExistence type="predicted"/>
<sequence>MSPSVPYNYFNENNHNIYRHRAVVTAVNSTEEVVTAVNDTGAVVPAVNGPGGGGARRHGPPIPRLNRYLQAQADLKELRNSVTDIQTDRRQTDDRRSAL</sequence>
<keyword evidence="2" id="KW-1185">Reference proteome</keyword>
<evidence type="ECO:0000313" key="2">
    <source>
        <dbReference type="Proteomes" id="UP000025227"/>
    </source>
</evidence>
<protein>
    <submittedName>
        <fullName evidence="3">Uncharacterized protein</fullName>
    </submittedName>
</protein>
<accession>A0A7I4YF28</accession>
<reference evidence="3" key="1">
    <citation type="submission" date="2020-12" db="UniProtKB">
        <authorList>
            <consortium name="WormBaseParasite"/>
        </authorList>
    </citation>
    <scope>IDENTIFICATION</scope>
    <source>
        <strain evidence="3">MHco3</strain>
    </source>
</reference>
<organism evidence="2 3">
    <name type="scientific">Haemonchus contortus</name>
    <name type="common">Barber pole worm</name>
    <dbReference type="NCBI Taxonomy" id="6289"/>
    <lineage>
        <taxon>Eukaryota</taxon>
        <taxon>Metazoa</taxon>
        <taxon>Ecdysozoa</taxon>
        <taxon>Nematoda</taxon>
        <taxon>Chromadorea</taxon>
        <taxon>Rhabditida</taxon>
        <taxon>Rhabditina</taxon>
        <taxon>Rhabditomorpha</taxon>
        <taxon>Strongyloidea</taxon>
        <taxon>Trichostrongylidae</taxon>
        <taxon>Haemonchus</taxon>
    </lineage>
</organism>
<dbReference type="AlphaFoldDB" id="A0A7I4YF28"/>
<dbReference type="Proteomes" id="UP000025227">
    <property type="component" value="Unplaced"/>
</dbReference>
<feature type="region of interest" description="Disordered" evidence="1">
    <location>
        <begin position="80"/>
        <end position="99"/>
    </location>
</feature>